<name>A0A3T0E918_9PROT</name>
<keyword evidence="2" id="KW-1185">Reference proteome</keyword>
<sequence length="321" mass="35754">MRDFDTVWAELEPWLAGLESRREAVVRRLITGLSIAIPGGIAVALILLAAGAPGGLAMLGGVVPAGAFAAFMSSPFNALHAEVKHGLNNRLAETFSLRYAPKPNSPAHFESFRSHGLIPHSHKREFEDHFSGEAHGAGFELYEAELKQRRRSRKRTYYVTVFRGVLIRIAFPRTIEGVTLITRDQGIFNALDGLMRSANGRRLERIGLVDPNFERIFQVYGTDQVMARYLMTPTFMERVLALETALKGKNVRGVFDEALADGFGRGELLLAAETGNLFEPGSLFKPLNVRSRVETLYRDFELIEEIIALVLAPDEKPEWMA</sequence>
<gene>
    <name evidence="1" type="ORF">X907_1201</name>
</gene>
<evidence type="ECO:0000313" key="2">
    <source>
        <dbReference type="Proteomes" id="UP000286954"/>
    </source>
</evidence>
<dbReference type="KEGG" id="gak:X907_1201"/>
<proteinExistence type="predicted"/>
<dbReference type="EMBL" id="CP018911">
    <property type="protein sequence ID" value="AZU03737.1"/>
    <property type="molecule type" value="Genomic_DNA"/>
</dbReference>
<dbReference type="OrthoDB" id="4960523at2"/>
<accession>A0A3T0E918</accession>
<reference evidence="1 2" key="1">
    <citation type="submission" date="2016-12" db="EMBL/GenBank/DDBJ databases">
        <title>The genome of dimorphic prosthecate Glycocaulis alkaliphilus 6b-8t, isolated from crude oil dictates its adaptability in petroleum environments.</title>
        <authorList>
            <person name="Wu X.-L."/>
            <person name="Geng S."/>
        </authorList>
    </citation>
    <scope>NUCLEOTIDE SEQUENCE [LARGE SCALE GENOMIC DNA]</scope>
    <source>
        <strain evidence="1 2">6B-8</strain>
    </source>
</reference>
<dbReference type="AlphaFoldDB" id="A0A3T0E918"/>
<dbReference type="InterPro" id="IPR021484">
    <property type="entry name" value="DUF3137"/>
</dbReference>
<organism evidence="1 2">
    <name type="scientific">Glycocaulis alkaliphilus</name>
    <dbReference type="NCBI Taxonomy" id="1434191"/>
    <lineage>
        <taxon>Bacteria</taxon>
        <taxon>Pseudomonadati</taxon>
        <taxon>Pseudomonadota</taxon>
        <taxon>Alphaproteobacteria</taxon>
        <taxon>Maricaulales</taxon>
        <taxon>Maricaulaceae</taxon>
        <taxon>Glycocaulis</taxon>
    </lineage>
</organism>
<evidence type="ECO:0000313" key="1">
    <source>
        <dbReference type="EMBL" id="AZU03737.1"/>
    </source>
</evidence>
<protein>
    <submittedName>
        <fullName evidence="1">Uncharacterized protein</fullName>
    </submittedName>
</protein>
<dbReference type="RefSeq" id="WP_127566188.1">
    <property type="nucleotide sequence ID" value="NZ_BMFB01000005.1"/>
</dbReference>
<dbReference type="Pfam" id="PF11335">
    <property type="entry name" value="DUF3137"/>
    <property type="match status" value="1"/>
</dbReference>
<dbReference type="Proteomes" id="UP000286954">
    <property type="component" value="Chromosome"/>
</dbReference>